<feature type="domain" description="Pterin-binding" evidence="22">
    <location>
        <begin position="319"/>
        <end position="586"/>
    </location>
</feature>
<evidence type="ECO:0000256" key="2">
    <source>
        <dbReference type="ARBA" id="ARBA00001947"/>
    </source>
</evidence>
<dbReference type="InterPro" id="IPR000489">
    <property type="entry name" value="Pterin-binding_dom"/>
</dbReference>
<evidence type="ECO:0000256" key="8">
    <source>
        <dbReference type="ARBA" id="ARBA00022603"/>
    </source>
</evidence>
<keyword evidence="26" id="KW-1185">Reference proteome</keyword>
<evidence type="ECO:0000256" key="5">
    <source>
        <dbReference type="ARBA" id="ARBA00010398"/>
    </source>
</evidence>
<dbReference type="Gene3D" id="3.20.20.20">
    <property type="entry name" value="Dihydropteroate synthase-like"/>
    <property type="match status" value="1"/>
</dbReference>
<keyword evidence="13 19" id="KW-0479">Metal-binding</keyword>
<evidence type="ECO:0000256" key="19">
    <source>
        <dbReference type="PROSITE-ProRule" id="PRU00333"/>
    </source>
</evidence>
<evidence type="ECO:0000259" key="22">
    <source>
        <dbReference type="PROSITE" id="PS50972"/>
    </source>
</evidence>
<evidence type="ECO:0000256" key="18">
    <source>
        <dbReference type="ARBA" id="ARBA00031040"/>
    </source>
</evidence>
<dbReference type="InterPro" id="IPR006158">
    <property type="entry name" value="Cobalamin-bd"/>
</dbReference>
<evidence type="ECO:0000256" key="7">
    <source>
        <dbReference type="ARBA" id="ARBA00013998"/>
    </source>
</evidence>
<gene>
    <name evidence="25" type="ORF">H8J70_07170</name>
</gene>
<dbReference type="Gene3D" id="3.20.20.330">
    <property type="entry name" value="Homocysteine-binding-like domain"/>
    <property type="match status" value="1"/>
</dbReference>
<sequence>MTREEFKQLIKSGIVVLDGATGTNLQKAGMPVGVCPELWIMEHPDAILTLQRQFVAAGSQIVYAPTFTGNRIKLAEYGLADRLTEINTRLVQLAKEAAGDHAYVAGDMTMTGQQLYPMGDLTFEELVGVYKEQARVLWEAGVDVFVVETMMSLQETRAALLAIRETCDLPIMVTLTFEADGHTLYGTPPEVAVVVLQEMGADAIGMNCSTGPADMVEAVKAMYEYATVPIIAKPNAGLPEVENGQTVYRTTPEEFARDAELLIAAGARIVGGCCGTTVEHIRALSDTVRRLTPQPIGTTKKRVLTSEQKLVTIPLDGPFQVIGERINPTGKKALQAELRSGSLAMVRAFARQQEKDGAAVLDINMGTNGIDEKEMMIKAIYEVGSVSSLPLCIDSSYPEVIEAALRIYPGRALINSISLESSKVDRLLQAAKKYGAMFILLPLSDAGLPKSVEEKHAVLRQILAKAQAAGLTKEDILVDGLVGAVGALPTAGLDCLSTFHYCHDELGVATVCGLSNISFGLPERIYANMTFLAMAVSSGLTMAIANPGQDLLMNAAAAANLLMNRPGSDMQYINRMQYFAQKEETRTATEKPEKTQKTTTVTTGTTPQNPVYQAVLEGEKELITAYAKAEVEKGRAPEAVINDLLIPAITQVGQLYNDQVYFLPQLIASANAMETAIHYLEPQIKKSGDEKQLPAIVVATVEGDVHDIGKNLVALMLRNYGYDVIDLGKDVPAQVIIDKAIDTGAAIVGLSALMTTTMMHMKDVIAEAAKRHYTGKIIIGGAAVTPSFATEIGADGYSSDAADCVRLVGSLLA</sequence>
<evidence type="ECO:0000256" key="9">
    <source>
        <dbReference type="ARBA" id="ARBA00022605"/>
    </source>
</evidence>
<feature type="domain" description="B12-binding" evidence="23">
    <location>
        <begin position="693"/>
        <end position="813"/>
    </location>
</feature>
<dbReference type="InterPro" id="IPR050554">
    <property type="entry name" value="Met_Synthase/Corrinoid"/>
</dbReference>
<evidence type="ECO:0000256" key="14">
    <source>
        <dbReference type="ARBA" id="ARBA00022833"/>
    </source>
</evidence>
<dbReference type="PROSITE" id="PS51337">
    <property type="entry name" value="B12_BINDING_NTER"/>
    <property type="match status" value="1"/>
</dbReference>
<accession>A0ABR6VIP7</accession>
<evidence type="ECO:0000256" key="1">
    <source>
        <dbReference type="ARBA" id="ARBA00001700"/>
    </source>
</evidence>
<evidence type="ECO:0000256" key="4">
    <source>
        <dbReference type="ARBA" id="ARBA00005178"/>
    </source>
</evidence>
<dbReference type="Gene3D" id="1.10.1240.10">
    <property type="entry name" value="Methionine synthase domain"/>
    <property type="match status" value="1"/>
</dbReference>
<dbReference type="InterPro" id="IPR036589">
    <property type="entry name" value="HCY_dom_sf"/>
</dbReference>
<feature type="compositionally biased region" description="Low complexity" evidence="20">
    <location>
        <begin position="597"/>
        <end position="608"/>
    </location>
</feature>
<keyword evidence="16" id="KW-0170">Cobalt</keyword>
<feature type="binding site" evidence="19">
    <location>
        <position position="273"/>
    </location>
    <ligand>
        <name>Zn(2+)</name>
        <dbReference type="ChEBI" id="CHEBI:29105"/>
    </ligand>
</feature>
<evidence type="ECO:0000256" key="20">
    <source>
        <dbReference type="SAM" id="MobiDB-lite"/>
    </source>
</evidence>
<evidence type="ECO:0000256" key="13">
    <source>
        <dbReference type="ARBA" id="ARBA00022723"/>
    </source>
</evidence>
<feature type="domain" description="Hcy-binding" evidence="21">
    <location>
        <begin position="3"/>
        <end position="288"/>
    </location>
</feature>
<dbReference type="RefSeq" id="WP_186503182.1">
    <property type="nucleotide sequence ID" value="NZ_JACOGK010000018.1"/>
</dbReference>
<feature type="compositionally biased region" description="Basic and acidic residues" evidence="20">
    <location>
        <begin position="584"/>
        <end position="596"/>
    </location>
</feature>
<dbReference type="PROSITE" id="PS50970">
    <property type="entry name" value="HCY"/>
    <property type="match status" value="1"/>
</dbReference>
<feature type="binding site" evidence="19">
    <location>
        <position position="208"/>
    </location>
    <ligand>
        <name>Zn(2+)</name>
        <dbReference type="ChEBI" id="CHEBI:29105"/>
    </ligand>
</feature>
<dbReference type="Pfam" id="PF02574">
    <property type="entry name" value="S-methyl_trans"/>
    <property type="match status" value="1"/>
</dbReference>
<comment type="pathway">
    <text evidence="4">Amino-acid biosynthesis; L-methionine biosynthesis via de novo pathway; L-methionine from L-homocysteine (MetH route): step 1/1.</text>
</comment>
<dbReference type="InterPro" id="IPR011005">
    <property type="entry name" value="Dihydropteroate_synth-like_sf"/>
</dbReference>
<feature type="domain" description="B12-binding N-terminal" evidence="24">
    <location>
        <begin position="598"/>
        <end position="692"/>
    </location>
</feature>
<dbReference type="PANTHER" id="PTHR45833:SF1">
    <property type="entry name" value="METHIONINE SYNTHASE"/>
    <property type="match status" value="1"/>
</dbReference>
<dbReference type="InterPro" id="IPR036724">
    <property type="entry name" value="Cobalamin-bd_sf"/>
</dbReference>
<feature type="region of interest" description="Disordered" evidence="20">
    <location>
        <begin position="584"/>
        <end position="608"/>
    </location>
</feature>
<dbReference type="InterPro" id="IPR017215">
    <property type="entry name" value="MetH_bac"/>
</dbReference>
<evidence type="ECO:0000313" key="25">
    <source>
        <dbReference type="EMBL" id="MBC3537028.1"/>
    </source>
</evidence>
<dbReference type="CDD" id="cd02070">
    <property type="entry name" value="corrinoid_protein_B12-BD"/>
    <property type="match status" value="1"/>
</dbReference>
<keyword evidence="11 19" id="KW-0808">Transferase</keyword>
<dbReference type="SUPFAM" id="SSF47644">
    <property type="entry name" value="Methionine synthase domain"/>
    <property type="match status" value="1"/>
</dbReference>
<reference evidence="25 26" key="1">
    <citation type="submission" date="2020-08" db="EMBL/GenBank/DDBJ databases">
        <authorList>
            <person name="Liu C."/>
            <person name="Sun Q."/>
        </authorList>
    </citation>
    <scope>NUCLEOTIDE SEQUENCE [LARGE SCALE GENOMIC DNA]</scope>
    <source>
        <strain evidence="25 26">NSJ-59</strain>
    </source>
</reference>
<evidence type="ECO:0000256" key="12">
    <source>
        <dbReference type="ARBA" id="ARBA00022691"/>
    </source>
</evidence>
<evidence type="ECO:0000256" key="6">
    <source>
        <dbReference type="ARBA" id="ARBA00012032"/>
    </source>
</evidence>
<dbReference type="Proteomes" id="UP000606870">
    <property type="component" value="Unassembled WGS sequence"/>
</dbReference>
<evidence type="ECO:0000256" key="16">
    <source>
        <dbReference type="ARBA" id="ARBA00023285"/>
    </source>
</evidence>
<keyword evidence="12" id="KW-0949">S-adenosyl-L-methionine</keyword>
<comment type="caution">
    <text evidence="25">The sequence shown here is derived from an EMBL/GenBank/DDBJ whole genome shotgun (WGS) entry which is preliminary data.</text>
</comment>
<comment type="function">
    <text evidence="17">Catalyzes the transfer of a methyl group from methyl-cobalamin to homocysteine, yielding enzyme-bound cob(I)alamin and methionine. Subsequently, remethylates the cofactor using methyltetrahydrofolate.</text>
</comment>
<keyword evidence="8 19" id="KW-0489">Methyltransferase</keyword>
<evidence type="ECO:0000259" key="24">
    <source>
        <dbReference type="PROSITE" id="PS51337"/>
    </source>
</evidence>
<dbReference type="PROSITE" id="PS51332">
    <property type="entry name" value="B12_BINDING"/>
    <property type="match status" value="1"/>
</dbReference>
<dbReference type="PROSITE" id="PS50972">
    <property type="entry name" value="PTERIN_BINDING"/>
    <property type="match status" value="1"/>
</dbReference>
<feature type="binding site" evidence="19">
    <location>
        <position position="274"/>
    </location>
    <ligand>
        <name>Zn(2+)</name>
        <dbReference type="ChEBI" id="CHEBI:29105"/>
    </ligand>
</feature>
<comment type="cofactor">
    <cofactor evidence="3">
        <name>methylcob(III)alamin</name>
        <dbReference type="ChEBI" id="CHEBI:28115"/>
    </cofactor>
</comment>
<dbReference type="Pfam" id="PF02310">
    <property type="entry name" value="B12-binding"/>
    <property type="match status" value="1"/>
</dbReference>
<evidence type="ECO:0000259" key="21">
    <source>
        <dbReference type="PROSITE" id="PS50970"/>
    </source>
</evidence>
<proteinExistence type="inferred from homology"/>
<keyword evidence="15" id="KW-0486">Methionine biosynthesis</keyword>
<dbReference type="EMBL" id="JACOGK010000018">
    <property type="protein sequence ID" value="MBC3537028.1"/>
    <property type="molecule type" value="Genomic_DNA"/>
</dbReference>
<evidence type="ECO:0000256" key="11">
    <source>
        <dbReference type="ARBA" id="ARBA00022679"/>
    </source>
</evidence>
<dbReference type="Pfam" id="PF02607">
    <property type="entry name" value="B12-binding_2"/>
    <property type="match status" value="1"/>
</dbReference>
<protein>
    <recommendedName>
        <fullName evidence="7">Methionine synthase</fullName>
        <ecNumber evidence="6">2.1.1.13</ecNumber>
    </recommendedName>
    <alternativeName>
        <fullName evidence="18">5-methyltetrahydrofolate--homocysteine methyltransferase</fullName>
    </alternativeName>
</protein>
<dbReference type="PANTHER" id="PTHR45833">
    <property type="entry name" value="METHIONINE SYNTHASE"/>
    <property type="match status" value="1"/>
</dbReference>
<dbReference type="SMART" id="SM01018">
    <property type="entry name" value="B12-binding_2"/>
    <property type="match status" value="1"/>
</dbReference>
<dbReference type="Gene3D" id="3.40.50.280">
    <property type="entry name" value="Cobalamin-binding domain"/>
    <property type="match status" value="1"/>
</dbReference>
<evidence type="ECO:0000313" key="26">
    <source>
        <dbReference type="Proteomes" id="UP000606870"/>
    </source>
</evidence>
<comment type="cofactor">
    <cofactor evidence="2 19">
        <name>Zn(2+)</name>
        <dbReference type="ChEBI" id="CHEBI:29105"/>
    </cofactor>
</comment>
<evidence type="ECO:0000256" key="15">
    <source>
        <dbReference type="ARBA" id="ARBA00023167"/>
    </source>
</evidence>
<evidence type="ECO:0000256" key="3">
    <source>
        <dbReference type="ARBA" id="ARBA00001956"/>
    </source>
</evidence>
<comment type="catalytic activity">
    <reaction evidence="1">
        <text>(6S)-5-methyl-5,6,7,8-tetrahydrofolate + L-homocysteine = (6S)-5,6,7,8-tetrahydrofolate + L-methionine</text>
        <dbReference type="Rhea" id="RHEA:11172"/>
        <dbReference type="ChEBI" id="CHEBI:18608"/>
        <dbReference type="ChEBI" id="CHEBI:57453"/>
        <dbReference type="ChEBI" id="CHEBI:57844"/>
        <dbReference type="ChEBI" id="CHEBI:58199"/>
        <dbReference type="EC" id="2.1.1.13"/>
    </reaction>
</comment>
<dbReference type="SUPFAM" id="SSF52242">
    <property type="entry name" value="Cobalamin (vitamin B12)-binding domain"/>
    <property type="match status" value="1"/>
</dbReference>
<organism evidence="25 26">
    <name type="scientific">Megasphaera hominis</name>
    <dbReference type="NCBI Taxonomy" id="159836"/>
    <lineage>
        <taxon>Bacteria</taxon>
        <taxon>Bacillati</taxon>
        <taxon>Bacillota</taxon>
        <taxon>Negativicutes</taxon>
        <taxon>Veillonellales</taxon>
        <taxon>Veillonellaceae</taxon>
        <taxon>Megasphaera</taxon>
    </lineage>
</organism>
<evidence type="ECO:0000256" key="10">
    <source>
        <dbReference type="ARBA" id="ARBA00022628"/>
    </source>
</evidence>
<keyword evidence="9" id="KW-0028">Amino-acid biosynthesis</keyword>
<dbReference type="EC" id="2.1.1.13" evidence="6"/>
<dbReference type="SUPFAM" id="SSF82282">
    <property type="entry name" value="Homocysteine S-methyltransferase"/>
    <property type="match status" value="1"/>
</dbReference>
<dbReference type="PIRSF" id="PIRSF037472">
    <property type="entry name" value="DHPS_mtfrase"/>
    <property type="match status" value="1"/>
</dbReference>
<dbReference type="InterPro" id="IPR036594">
    <property type="entry name" value="Meth_synthase_dom"/>
</dbReference>
<comment type="similarity">
    <text evidence="5">Belongs to the vitamin-B12 dependent methionine synthase family.</text>
</comment>
<dbReference type="InterPro" id="IPR003726">
    <property type="entry name" value="HCY_dom"/>
</dbReference>
<name>A0ABR6VIP7_9FIRM</name>
<dbReference type="Pfam" id="PF00809">
    <property type="entry name" value="Pterin_bind"/>
    <property type="match status" value="1"/>
</dbReference>
<keyword evidence="10" id="KW-0846">Cobalamin</keyword>
<dbReference type="SUPFAM" id="SSF51717">
    <property type="entry name" value="Dihydropteroate synthetase-like"/>
    <property type="match status" value="1"/>
</dbReference>
<evidence type="ECO:0000256" key="17">
    <source>
        <dbReference type="ARBA" id="ARBA00025552"/>
    </source>
</evidence>
<keyword evidence="14 19" id="KW-0862">Zinc</keyword>
<evidence type="ECO:0000259" key="23">
    <source>
        <dbReference type="PROSITE" id="PS51332"/>
    </source>
</evidence>
<dbReference type="InterPro" id="IPR003759">
    <property type="entry name" value="Cbl-bd_cap"/>
</dbReference>